<proteinExistence type="predicted"/>
<accession>A0ABU9QD41</accession>
<dbReference type="Proteomes" id="UP001494588">
    <property type="component" value="Unassembled WGS sequence"/>
</dbReference>
<dbReference type="RefSeq" id="WP_201649151.1">
    <property type="nucleotide sequence ID" value="NZ_CAJHCS010000004.1"/>
</dbReference>
<evidence type="ECO:0008006" key="3">
    <source>
        <dbReference type="Google" id="ProtNLM"/>
    </source>
</evidence>
<evidence type="ECO:0000313" key="2">
    <source>
        <dbReference type="Proteomes" id="UP001494588"/>
    </source>
</evidence>
<reference evidence="1 2" key="1">
    <citation type="submission" date="2024-01" db="EMBL/GenBank/DDBJ databases">
        <title>The diversity of rhizobia nodulating Mimosa spp. in eleven states of Brazil covering several biomes is determined by host plant, location, and edaphic factors.</title>
        <authorList>
            <person name="Rouws L."/>
            <person name="Barauna A."/>
            <person name="Beukes C."/>
            <person name="De Faria S.M."/>
            <person name="Gross E."/>
            <person name="Dos Reis Junior F.B."/>
            <person name="Simon M."/>
            <person name="Maluk M."/>
            <person name="Odee D.W."/>
            <person name="Kenicer G."/>
            <person name="Young J.P.W."/>
            <person name="Reis V.M."/>
            <person name="Zilli J."/>
            <person name="James E.K."/>
        </authorList>
    </citation>
    <scope>NUCLEOTIDE SEQUENCE [LARGE SCALE GENOMIC DNA]</scope>
    <source>
        <strain evidence="1 2">JPY77</strain>
    </source>
</reference>
<protein>
    <recommendedName>
        <fullName evidence="3">DUF1843 domain-containing protein</fullName>
    </recommendedName>
</protein>
<organism evidence="1 2">
    <name type="scientific">Paraburkholderia sabiae</name>
    <dbReference type="NCBI Taxonomy" id="273251"/>
    <lineage>
        <taxon>Bacteria</taxon>
        <taxon>Pseudomonadati</taxon>
        <taxon>Pseudomonadota</taxon>
        <taxon>Betaproteobacteria</taxon>
        <taxon>Burkholderiales</taxon>
        <taxon>Burkholderiaceae</taxon>
        <taxon>Paraburkholderia</taxon>
    </lineage>
</organism>
<dbReference type="EMBL" id="JAZHGC010000012">
    <property type="protein sequence ID" value="MEM5287345.1"/>
    <property type="molecule type" value="Genomic_DNA"/>
</dbReference>
<keyword evidence="2" id="KW-1185">Reference proteome</keyword>
<name>A0ABU9QD41_9BURK</name>
<comment type="caution">
    <text evidence="1">The sequence shown here is derived from an EMBL/GenBank/DDBJ whole genome shotgun (WGS) entry which is preliminary data.</text>
</comment>
<sequence>MKTYIKPHEPDPAREGDMATIRFAVDSVLKAIHDAELLIKASTVPSDDYAAALDRLEAARRALSG</sequence>
<evidence type="ECO:0000313" key="1">
    <source>
        <dbReference type="EMBL" id="MEM5287345.1"/>
    </source>
</evidence>
<gene>
    <name evidence="1" type="ORF">V4C55_16590</name>
</gene>